<reference evidence="1 2" key="1">
    <citation type="submission" date="2020-07" db="EMBL/GenBank/DDBJ databases">
        <title>Description of Kordia aestuariivivens sp. nov., isolated from a tidal flat.</title>
        <authorList>
            <person name="Park S."/>
            <person name="Yoon J.-H."/>
        </authorList>
    </citation>
    <scope>NUCLEOTIDE SEQUENCE [LARGE SCALE GENOMIC DNA]</scope>
    <source>
        <strain evidence="1 2">YSTF-M3</strain>
    </source>
</reference>
<name>A0ABR7QG59_9FLAO</name>
<sequence length="64" mass="6915">MKKKKSIQKLSVHKETISTLNMIVAGDGGITRTSMTGTPVTKNNTCSCPSTVVILCSSYDDYKC</sequence>
<dbReference type="Proteomes" id="UP000619238">
    <property type="component" value="Unassembled WGS sequence"/>
</dbReference>
<dbReference type="InterPro" id="IPR058238">
    <property type="entry name" value="Lant_leader_dom"/>
</dbReference>
<evidence type="ECO:0000313" key="1">
    <source>
        <dbReference type="EMBL" id="MBC8757473.1"/>
    </source>
</evidence>
<dbReference type="RefSeq" id="WP_187564516.1">
    <property type="nucleotide sequence ID" value="NZ_JACGWS010000021.1"/>
</dbReference>
<gene>
    <name evidence="1" type="ORF">H2O64_22575</name>
</gene>
<evidence type="ECO:0000313" key="2">
    <source>
        <dbReference type="Proteomes" id="UP000619238"/>
    </source>
</evidence>
<proteinExistence type="predicted"/>
<keyword evidence="2" id="KW-1185">Reference proteome</keyword>
<protein>
    <recommendedName>
        <fullName evidence="3">Natural product</fullName>
    </recommendedName>
</protein>
<evidence type="ECO:0008006" key="3">
    <source>
        <dbReference type="Google" id="ProtNLM"/>
    </source>
</evidence>
<dbReference type="NCBIfam" id="NF038153">
    <property type="entry name" value="lant_leader_L1a"/>
    <property type="match status" value="1"/>
</dbReference>
<organism evidence="1 2">
    <name type="scientific">Kordia aestuariivivens</name>
    <dbReference type="NCBI Taxonomy" id="2759037"/>
    <lineage>
        <taxon>Bacteria</taxon>
        <taxon>Pseudomonadati</taxon>
        <taxon>Bacteroidota</taxon>
        <taxon>Flavobacteriia</taxon>
        <taxon>Flavobacteriales</taxon>
        <taxon>Flavobacteriaceae</taxon>
        <taxon>Kordia</taxon>
    </lineage>
</organism>
<comment type="caution">
    <text evidence="1">The sequence shown here is derived from an EMBL/GenBank/DDBJ whole genome shotgun (WGS) entry which is preliminary data.</text>
</comment>
<accession>A0ABR7QG59</accession>
<dbReference type="EMBL" id="JACGWS010000021">
    <property type="protein sequence ID" value="MBC8757473.1"/>
    <property type="molecule type" value="Genomic_DNA"/>
</dbReference>